<dbReference type="EMBL" id="JABANM010036204">
    <property type="protein sequence ID" value="KAF4692095.1"/>
    <property type="molecule type" value="Genomic_DNA"/>
</dbReference>
<gene>
    <name evidence="2" type="ORF">FOZ62_023040</name>
    <name evidence="3" type="ORF">FOZ63_015370</name>
</gene>
<dbReference type="EMBL" id="JABANO010037629">
    <property type="protein sequence ID" value="KAF4699872.1"/>
    <property type="molecule type" value="Genomic_DNA"/>
</dbReference>
<evidence type="ECO:0000313" key="4">
    <source>
        <dbReference type="Proteomes" id="UP000553632"/>
    </source>
</evidence>
<protein>
    <submittedName>
        <fullName evidence="3">Uncharacterized protein</fullName>
    </submittedName>
</protein>
<comment type="caution">
    <text evidence="3">The sequence shown here is derived from an EMBL/GenBank/DDBJ whole genome shotgun (WGS) entry which is preliminary data.</text>
</comment>
<feature type="compositionally biased region" description="Basic residues" evidence="1">
    <location>
        <begin position="235"/>
        <end position="252"/>
    </location>
</feature>
<feature type="compositionally biased region" description="Basic residues" evidence="1">
    <location>
        <begin position="486"/>
        <end position="504"/>
    </location>
</feature>
<dbReference type="AlphaFoldDB" id="A0A7J6PV30"/>
<evidence type="ECO:0000313" key="5">
    <source>
        <dbReference type="Proteomes" id="UP000574390"/>
    </source>
</evidence>
<evidence type="ECO:0000313" key="2">
    <source>
        <dbReference type="EMBL" id="KAF4692095.1"/>
    </source>
</evidence>
<feature type="region of interest" description="Disordered" evidence="1">
    <location>
        <begin position="201"/>
        <end position="252"/>
    </location>
</feature>
<name>A0A7J6PV30_PEROL</name>
<dbReference type="Proteomes" id="UP000553632">
    <property type="component" value="Unassembled WGS sequence"/>
</dbReference>
<proteinExistence type="predicted"/>
<keyword evidence="4" id="KW-1185">Reference proteome</keyword>
<dbReference type="Proteomes" id="UP000574390">
    <property type="component" value="Unassembled WGS sequence"/>
</dbReference>
<sequence>MRCGGSDQKEGVIVSFSHCNVTSDGPHTTASRSCLFMKSPSTSAASSIGGDIQVCLVVVGQGTTKSECFTGRIADFNIVNGHTWAELREHLAALPAGTRDINLTITHLGDSVKLANLSISGWVDYVHLYDASPMEASPYLIFFLQHRVPEEETEAAITEDTNQCDNKMEVLRIGAFELAREKIRKRKQLECILRIGEERLEQQEEKQDDGDVAVRGGGEANESGPVASSSNMNASKKRRRAAAGRGASRRRAHKGLSYGADDGDLIIMLSFCAGCFDRSPTAAPPRASEIITPAATRRDQPEMVVVSRNVEEKQPGASRLVTLSKATIPSSTIQQKRSVGDGHSPTTTSEFPYLFVAPVCFSEVSVQQFPYVYGTAADSHDGVKVSGEKFPYLPSPPCEGVVTTAAFPYLYHRVEEPQKVSPAAFPYLYPSSAPRVASNRNAWARSFPYPYNADGGTHAAIVSVAAFPYVYINADPPRPFTEAQKSRNRRSFRGSTRKKRWMPM</sequence>
<feature type="region of interest" description="Disordered" evidence="1">
    <location>
        <begin position="480"/>
        <end position="504"/>
    </location>
</feature>
<accession>A0A7J6PV30</accession>
<evidence type="ECO:0000313" key="3">
    <source>
        <dbReference type="EMBL" id="KAF4699872.1"/>
    </source>
</evidence>
<evidence type="ECO:0000256" key="1">
    <source>
        <dbReference type="SAM" id="MobiDB-lite"/>
    </source>
</evidence>
<reference evidence="4 5" key="1">
    <citation type="submission" date="2020-04" db="EMBL/GenBank/DDBJ databases">
        <title>Perkinsus olseni comparative genomics.</title>
        <authorList>
            <person name="Bogema D.R."/>
        </authorList>
    </citation>
    <scope>NUCLEOTIDE SEQUENCE [LARGE SCALE GENOMIC DNA]</scope>
    <source>
        <strain evidence="2">ATCC PRA-205</strain>
        <strain evidence="3 4">ATCC PRA-207</strain>
    </source>
</reference>
<organism evidence="3 4">
    <name type="scientific">Perkinsus olseni</name>
    <name type="common">Perkinsus atlanticus</name>
    <dbReference type="NCBI Taxonomy" id="32597"/>
    <lineage>
        <taxon>Eukaryota</taxon>
        <taxon>Sar</taxon>
        <taxon>Alveolata</taxon>
        <taxon>Perkinsozoa</taxon>
        <taxon>Perkinsea</taxon>
        <taxon>Perkinsida</taxon>
        <taxon>Perkinsidae</taxon>
        <taxon>Perkinsus</taxon>
    </lineage>
</organism>